<dbReference type="AlphaFoldDB" id="A0A0R2KJ35"/>
<evidence type="ECO:0000313" key="1">
    <source>
        <dbReference type="EMBL" id="KRN89195.1"/>
    </source>
</evidence>
<protein>
    <submittedName>
        <fullName evidence="1">Uncharacterized protein</fullName>
    </submittedName>
</protein>
<sequence length="426" mass="50252">MKRYQYVLGMNGKMIDKKNRSLLILGNGFDLQCGLNTTYDNFFNLKFGIILTAQIHCEYLKNISKANKDYKITLEEQKTKSKKFFRQNLDKDNNSINTLVKTYIEKFSDELKELKQIDTQDINLTKKIDALNDEFESFMTNEKTNSWELIALAAFAFIENDSPIMWSDVERMIYKVITWVLIGRKQSDAQLRKSDDPVNGKYYTVAKDYLDKNADTNFMNFFDDYYFENDVALNRPPYQSTFRKVIEKEFYAPYKSSDALAIKMLDELVKFESIFSNFINQQTGLDYEKDEKTINYYQHATKLIYSLIYPNDNLDEDTTTIIDILNFNYTFDVRFKIPFLKSIDLKGKWQINSWNNIHGVACWNSDIAQQQYSQLFKNKELEKLPAPIFGVDNHEIFEIDSGENDNWDDPRIIFTKSYRLIDNHVN</sequence>
<evidence type="ECO:0000313" key="2">
    <source>
        <dbReference type="Proteomes" id="UP000051529"/>
    </source>
</evidence>
<accession>A0A0R2KJ35</accession>
<comment type="caution">
    <text evidence="1">The sequence shown here is derived from an EMBL/GenBank/DDBJ whole genome shotgun (WGS) entry which is preliminary data.</text>
</comment>
<dbReference type="Proteomes" id="UP000051529">
    <property type="component" value="Unassembled WGS sequence"/>
</dbReference>
<name>A0A0R2KJ35_LACAM</name>
<dbReference type="PATRIC" id="fig|695563.3.peg.1172"/>
<proteinExistence type="predicted"/>
<dbReference type="RefSeq" id="WP_056985682.1">
    <property type="nucleotide sequence ID" value="NZ_JQBQ01000037.1"/>
</dbReference>
<reference evidence="1 2" key="1">
    <citation type="journal article" date="2015" name="Genome Announc.">
        <title>Expanding the biotechnology potential of lactobacilli through comparative genomics of 213 strains and associated genera.</title>
        <authorList>
            <person name="Sun Z."/>
            <person name="Harris H.M."/>
            <person name="McCann A."/>
            <person name="Guo C."/>
            <person name="Argimon S."/>
            <person name="Zhang W."/>
            <person name="Yang X."/>
            <person name="Jeffery I.B."/>
            <person name="Cooney J.C."/>
            <person name="Kagawa T.F."/>
            <person name="Liu W."/>
            <person name="Song Y."/>
            <person name="Salvetti E."/>
            <person name="Wrobel A."/>
            <person name="Rasinkangas P."/>
            <person name="Parkhill J."/>
            <person name="Rea M.C."/>
            <person name="O'Sullivan O."/>
            <person name="Ritari J."/>
            <person name="Douillard F.P."/>
            <person name="Paul Ross R."/>
            <person name="Yang R."/>
            <person name="Briner A.E."/>
            <person name="Felis G.E."/>
            <person name="de Vos W.M."/>
            <person name="Barrangou R."/>
            <person name="Klaenhammer T.R."/>
            <person name="Caufield P.W."/>
            <person name="Cui Y."/>
            <person name="Zhang H."/>
            <person name="O'Toole P.W."/>
        </authorList>
    </citation>
    <scope>NUCLEOTIDE SEQUENCE [LARGE SCALE GENOMIC DNA]</scope>
    <source>
        <strain evidence="1 2">DSM 16698</strain>
    </source>
</reference>
<gene>
    <name evidence="1" type="ORF">IV44_GL001119</name>
</gene>
<dbReference type="EMBL" id="JQBQ01000037">
    <property type="protein sequence ID" value="KRN89195.1"/>
    <property type="molecule type" value="Genomic_DNA"/>
</dbReference>
<organism evidence="1 2">
    <name type="scientific">Lactobacillus amylovorus subsp. animalium DSM 16698</name>
    <dbReference type="NCBI Taxonomy" id="695563"/>
    <lineage>
        <taxon>Bacteria</taxon>
        <taxon>Bacillati</taxon>
        <taxon>Bacillota</taxon>
        <taxon>Bacilli</taxon>
        <taxon>Lactobacillales</taxon>
        <taxon>Lactobacillaceae</taxon>
        <taxon>Lactobacillus</taxon>
        <taxon>Lactobacillus amylovorus subsp. animalium</taxon>
    </lineage>
</organism>